<reference evidence="2" key="1">
    <citation type="journal article" date="2022" name="Mol. Ecol. Resour.">
        <title>The genomes of chicory, endive, great burdock and yacon provide insights into Asteraceae palaeo-polyploidization history and plant inulin production.</title>
        <authorList>
            <person name="Fan W."/>
            <person name="Wang S."/>
            <person name="Wang H."/>
            <person name="Wang A."/>
            <person name="Jiang F."/>
            <person name="Liu H."/>
            <person name="Zhao H."/>
            <person name="Xu D."/>
            <person name="Zhang Y."/>
        </authorList>
    </citation>
    <scope>NUCLEOTIDE SEQUENCE [LARGE SCALE GENOMIC DNA]</scope>
    <source>
        <strain evidence="2">cv. Niubang</strain>
    </source>
</reference>
<comment type="caution">
    <text evidence="1">The sequence shown here is derived from an EMBL/GenBank/DDBJ whole genome shotgun (WGS) entry which is preliminary data.</text>
</comment>
<organism evidence="1 2">
    <name type="scientific">Arctium lappa</name>
    <name type="common">Greater burdock</name>
    <name type="synonym">Lappa major</name>
    <dbReference type="NCBI Taxonomy" id="4217"/>
    <lineage>
        <taxon>Eukaryota</taxon>
        <taxon>Viridiplantae</taxon>
        <taxon>Streptophyta</taxon>
        <taxon>Embryophyta</taxon>
        <taxon>Tracheophyta</taxon>
        <taxon>Spermatophyta</taxon>
        <taxon>Magnoliopsida</taxon>
        <taxon>eudicotyledons</taxon>
        <taxon>Gunneridae</taxon>
        <taxon>Pentapetalae</taxon>
        <taxon>asterids</taxon>
        <taxon>campanulids</taxon>
        <taxon>Asterales</taxon>
        <taxon>Asteraceae</taxon>
        <taxon>Carduoideae</taxon>
        <taxon>Cardueae</taxon>
        <taxon>Arctiinae</taxon>
        <taxon>Arctium</taxon>
    </lineage>
</organism>
<evidence type="ECO:0000313" key="1">
    <source>
        <dbReference type="EMBL" id="KAI3718683.1"/>
    </source>
</evidence>
<dbReference type="EMBL" id="CM042052">
    <property type="protein sequence ID" value="KAI3718683.1"/>
    <property type="molecule type" value="Genomic_DNA"/>
</dbReference>
<dbReference type="Proteomes" id="UP001055879">
    <property type="component" value="Linkage Group LG06"/>
</dbReference>
<evidence type="ECO:0000313" key="2">
    <source>
        <dbReference type="Proteomes" id="UP001055879"/>
    </source>
</evidence>
<keyword evidence="2" id="KW-1185">Reference proteome</keyword>
<gene>
    <name evidence="1" type="ORF">L6452_19563</name>
</gene>
<protein>
    <submittedName>
        <fullName evidence="1">Uncharacterized protein</fullName>
    </submittedName>
</protein>
<reference evidence="1 2" key="2">
    <citation type="journal article" date="2022" name="Mol. Ecol. Resour.">
        <title>The genomes of chicory, endive, great burdock and yacon provide insights into Asteraceae paleo-polyploidization history and plant inulin production.</title>
        <authorList>
            <person name="Fan W."/>
            <person name="Wang S."/>
            <person name="Wang H."/>
            <person name="Wang A."/>
            <person name="Jiang F."/>
            <person name="Liu H."/>
            <person name="Zhao H."/>
            <person name="Xu D."/>
            <person name="Zhang Y."/>
        </authorList>
    </citation>
    <scope>NUCLEOTIDE SEQUENCE [LARGE SCALE GENOMIC DNA]</scope>
    <source>
        <strain evidence="2">cv. Niubang</strain>
    </source>
</reference>
<name>A0ACB9BAQ9_ARCLA</name>
<proteinExistence type="predicted"/>
<accession>A0ACB9BAQ9</accession>
<sequence>MRIWKLPELTLGVILRGHKRGIWYVEFLPVDQCVITNSGDKNIKIWATSDVWDLTLGKKTEMLGTGGSDVVVNLWYDSTASDKEDAFWKDVNISDHTFSDKFEEGVLKGKELENVVLDANYTKDIHLAFELRRPNKLLELFAERCMLKYEGTPI</sequence>